<sequence>MTPMMTKLPIAVLVAWDLLKTNLPSPPTTSIAPWNTSVMRLTRPVKKPMMVLKMVCRTW</sequence>
<feature type="chain" id="PRO_5040114483" description="Secreted protein" evidence="1">
    <location>
        <begin position="25"/>
        <end position="59"/>
    </location>
</feature>
<gene>
    <name evidence="2" type="ORF">JMJ77_012850</name>
</gene>
<keyword evidence="3" id="KW-1185">Reference proteome</keyword>
<protein>
    <recommendedName>
        <fullName evidence="4">Secreted protein</fullName>
    </recommendedName>
</protein>
<dbReference type="EMBL" id="JAESDN010000005">
    <property type="protein sequence ID" value="KAG7050096.1"/>
    <property type="molecule type" value="Genomic_DNA"/>
</dbReference>
<dbReference type="Proteomes" id="UP000699042">
    <property type="component" value="Unassembled WGS sequence"/>
</dbReference>
<evidence type="ECO:0008006" key="4">
    <source>
        <dbReference type="Google" id="ProtNLM"/>
    </source>
</evidence>
<organism evidence="2 3">
    <name type="scientific">Colletotrichum scovillei</name>
    <dbReference type="NCBI Taxonomy" id="1209932"/>
    <lineage>
        <taxon>Eukaryota</taxon>
        <taxon>Fungi</taxon>
        <taxon>Dikarya</taxon>
        <taxon>Ascomycota</taxon>
        <taxon>Pezizomycotina</taxon>
        <taxon>Sordariomycetes</taxon>
        <taxon>Hypocreomycetidae</taxon>
        <taxon>Glomerellales</taxon>
        <taxon>Glomerellaceae</taxon>
        <taxon>Colletotrichum</taxon>
        <taxon>Colletotrichum acutatum species complex</taxon>
    </lineage>
</organism>
<evidence type="ECO:0000313" key="2">
    <source>
        <dbReference type="EMBL" id="KAG7050096.1"/>
    </source>
</evidence>
<accession>A0A9P7R7P3</accession>
<dbReference type="AlphaFoldDB" id="A0A9P7R7P3"/>
<evidence type="ECO:0000313" key="3">
    <source>
        <dbReference type="Proteomes" id="UP000699042"/>
    </source>
</evidence>
<evidence type="ECO:0000256" key="1">
    <source>
        <dbReference type="SAM" id="SignalP"/>
    </source>
</evidence>
<feature type="signal peptide" evidence="1">
    <location>
        <begin position="1"/>
        <end position="24"/>
    </location>
</feature>
<comment type="caution">
    <text evidence="2">The sequence shown here is derived from an EMBL/GenBank/DDBJ whole genome shotgun (WGS) entry which is preliminary data.</text>
</comment>
<reference evidence="2" key="1">
    <citation type="submission" date="2021-05" db="EMBL/GenBank/DDBJ databases">
        <title>Comparative genomics of three Colletotrichum scovillei strains and genetic complementation revealed genes involved fungal growth and virulence on chili pepper.</title>
        <authorList>
            <person name="Hsieh D.-K."/>
            <person name="Chuang S.-C."/>
            <person name="Chen C.-Y."/>
            <person name="Chao Y.-T."/>
            <person name="Lu M.-Y.J."/>
            <person name="Lee M.-H."/>
            <person name="Shih M.-C."/>
        </authorList>
    </citation>
    <scope>NUCLEOTIDE SEQUENCE</scope>
    <source>
        <strain evidence="2">Coll-153</strain>
    </source>
</reference>
<name>A0A9P7R7P3_9PEZI</name>
<keyword evidence="1" id="KW-0732">Signal</keyword>
<proteinExistence type="predicted"/>